<evidence type="ECO:0000256" key="3">
    <source>
        <dbReference type="ARBA" id="ARBA00006109"/>
    </source>
</evidence>
<dbReference type="PANTHER" id="PTHR21181:SF7">
    <property type="entry name" value="ER MEMBRANE PROTEIN COMPLEX SUBUNIT 5"/>
    <property type="match status" value="1"/>
</dbReference>
<dbReference type="GO" id="GO:0005794">
    <property type="term" value="C:Golgi apparatus"/>
    <property type="evidence" value="ECO:0007669"/>
    <property type="project" value="TreeGrafter"/>
</dbReference>
<sequence>MTSCSCAAWTPAGERRNSSTALRLLLLDCRSFRIMAPSLWKGLVGVGLFALAHAAFSAAQHRSYMRLTEKEDESLPIDIVLQTLLAFAVTCYGIVHIAGEFKDMDATSELKNKTFDTLRNHPSFYVFNHRGRVLFRPSDAASSSNLDALSSNTSLKLRKFDSLRRQEAWKRERHTMLKQKVRPVAEGEAMGPSPKKRYTMDMVSNKSLQASAKAKGEGATVIQKAQVGMMEGDSKSPEVYLKEYDQNQLNPAAGEAILPSPQGSLTEDSLHRKDDVTVAGGSVSCDDSASTANAPATPSSEAGPSVSPRNSTITNYEIKHALRTEIRRYGRQYGRIFKLLEEVQGPLEVRKQFIEFTIKEAARFKRRHLIHYLEEILEKLMSEISLKNNDLNPSV</sequence>
<evidence type="ECO:0000256" key="2">
    <source>
        <dbReference type="ARBA" id="ARBA00004520"/>
    </source>
</evidence>
<dbReference type="Proteomes" id="UP000030759">
    <property type="component" value="Unassembled WGS sequence"/>
</dbReference>
<dbReference type="Pfam" id="PF10270">
    <property type="entry name" value="MMgT"/>
    <property type="match status" value="1"/>
</dbReference>
<feature type="domain" description="INTS6/SAGE1/DDX26B/CT45 C-terminal" evidence="11">
    <location>
        <begin position="314"/>
        <end position="375"/>
    </location>
</feature>
<evidence type="ECO:0000256" key="1">
    <source>
        <dbReference type="ARBA" id="ARBA00004477"/>
    </source>
</evidence>
<evidence type="ECO:0000256" key="10">
    <source>
        <dbReference type="SAM" id="Phobius"/>
    </source>
</evidence>
<feature type="transmembrane region" description="Helical" evidence="10">
    <location>
        <begin position="39"/>
        <end position="59"/>
    </location>
</feature>
<dbReference type="InterPro" id="IPR018937">
    <property type="entry name" value="MMgT"/>
</dbReference>
<dbReference type="GO" id="GO:0005886">
    <property type="term" value="C:plasma membrane"/>
    <property type="evidence" value="ECO:0007669"/>
    <property type="project" value="TreeGrafter"/>
</dbReference>
<protein>
    <submittedName>
        <fullName evidence="12">Protein DDX26B-like protein</fullName>
    </submittedName>
</protein>
<evidence type="ECO:0000313" key="13">
    <source>
        <dbReference type="Proteomes" id="UP000030759"/>
    </source>
</evidence>
<dbReference type="GO" id="GO:0072546">
    <property type="term" value="C:EMC complex"/>
    <property type="evidence" value="ECO:0007669"/>
    <property type="project" value="TreeGrafter"/>
</dbReference>
<keyword evidence="6" id="KW-0256">Endoplasmic reticulum</keyword>
<keyword evidence="5 10" id="KW-0812">Transmembrane</keyword>
<organism evidence="12 13">
    <name type="scientific">Cricetulus griseus</name>
    <name type="common">Chinese hamster</name>
    <name type="synonym">Cricetulus barabensis griseus</name>
    <dbReference type="NCBI Taxonomy" id="10029"/>
    <lineage>
        <taxon>Eukaryota</taxon>
        <taxon>Metazoa</taxon>
        <taxon>Chordata</taxon>
        <taxon>Craniata</taxon>
        <taxon>Vertebrata</taxon>
        <taxon>Euteleostomi</taxon>
        <taxon>Mammalia</taxon>
        <taxon>Eutheria</taxon>
        <taxon>Euarchontoglires</taxon>
        <taxon>Glires</taxon>
        <taxon>Rodentia</taxon>
        <taxon>Myomorpha</taxon>
        <taxon>Muroidea</taxon>
        <taxon>Cricetidae</taxon>
        <taxon>Cricetinae</taxon>
        <taxon>Cricetulus</taxon>
    </lineage>
</organism>
<proteinExistence type="inferred from homology"/>
<keyword evidence="7 10" id="KW-1133">Transmembrane helix</keyword>
<dbReference type="AlphaFoldDB" id="A0A061HYH5"/>
<dbReference type="PANTHER" id="PTHR21181">
    <property type="match status" value="1"/>
</dbReference>
<feature type="compositionally biased region" description="Low complexity" evidence="9">
    <location>
        <begin position="288"/>
        <end position="300"/>
    </location>
</feature>
<reference evidence="13" key="1">
    <citation type="journal article" date="2013" name="Nat. Biotechnol.">
        <title>Chinese hamster genome sequenced from sorted chromosomes.</title>
        <authorList>
            <person name="Brinkrolf K."/>
            <person name="Rupp O."/>
            <person name="Laux H."/>
            <person name="Kollin F."/>
            <person name="Ernst W."/>
            <person name="Linke B."/>
            <person name="Kofler R."/>
            <person name="Romand S."/>
            <person name="Hesse F."/>
            <person name="Budach W.E."/>
            <person name="Galosy S."/>
            <person name="Muller D."/>
            <person name="Noll T."/>
            <person name="Wienberg J."/>
            <person name="Jostock T."/>
            <person name="Leonard M."/>
            <person name="Grillari J."/>
            <person name="Tauch A."/>
            <person name="Goesmann A."/>
            <person name="Helk B."/>
            <person name="Mott J.E."/>
            <person name="Puhler A."/>
            <person name="Borth N."/>
        </authorList>
    </citation>
    <scope>NUCLEOTIDE SEQUENCE [LARGE SCALE GENOMIC DNA]</scope>
    <source>
        <strain evidence="13">17A/GY</strain>
    </source>
</reference>
<comment type="similarity">
    <text evidence="3">Belongs to the membrane magnesium transporter (TC 1.A.67) family.</text>
</comment>
<dbReference type="InterPro" id="IPR029307">
    <property type="entry name" value="INT_SG_DDX_CT_C"/>
</dbReference>
<comment type="subunit">
    <text evidence="4">Component of the ER membrane protein complex (EMC).</text>
</comment>
<comment type="subcellular location">
    <subcellularLocation>
        <location evidence="2">Early endosome membrane</location>
        <topology evidence="2">Multi-pass membrane protein</topology>
    </subcellularLocation>
    <subcellularLocation>
        <location evidence="1">Endoplasmic reticulum membrane</location>
        <topology evidence="1">Multi-pass membrane protein</topology>
    </subcellularLocation>
</comment>
<evidence type="ECO:0000256" key="5">
    <source>
        <dbReference type="ARBA" id="ARBA00022692"/>
    </source>
</evidence>
<evidence type="ECO:0000256" key="9">
    <source>
        <dbReference type="SAM" id="MobiDB-lite"/>
    </source>
</evidence>
<evidence type="ECO:0000259" key="11">
    <source>
        <dbReference type="Pfam" id="PF15300"/>
    </source>
</evidence>
<dbReference type="GO" id="GO:0022890">
    <property type="term" value="F:inorganic cation transmembrane transporter activity"/>
    <property type="evidence" value="ECO:0007669"/>
    <property type="project" value="TreeGrafter"/>
</dbReference>
<evidence type="ECO:0000256" key="6">
    <source>
        <dbReference type="ARBA" id="ARBA00022824"/>
    </source>
</evidence>
<gene>
    <name evidence="12" type="ORF">H671_xg20257</name>
</gene>
<feature type="region of interest" description="Disordered" evidence="9">
    <location>
        <begin position="278"/>
        <end position="311"/>
    </location>
</feature>
<dbReference type="GO" id="GO:0031901">
    <property type="term" value="C:early endosome membrane"/>
    <property type="evidence" value="ECO:0007669"/>
    <property type="project" value="UniProtKB-SubCell"/>
</dbReference>
<keyword evidence="8 10" id="KW-0472">Membrane</keyword>
<evidence type="ECO:0000256" key="8">
    <source>
        <dbReference type="ARBA" id="ARBA00023136"/>
    </source>
</evidence>
<dbReference type="Pfam" id="PF15300">
    <property type="entry name" value="INT_SG_DDX_CT_C"/>
    <property type="match status" value="1"/>
</dbReference>
<dbReference type="EMBL" id="KE684445">
    <property type="protein sequence ID" value="ERE65414.1"/>
    <property type="molecule type" value="Genomic_DNA"/>
</dbReference>
<name>A0A061HYH5_CRIGR</name>
<accession>A0A061HYH5</accession>
<evidence type="ECO:0000313" key="12">
    <source>
        <dbReference type="EMBL" id="ERE65414.1"/>
    </source>
</evidence>
<feature type="transmembrane region" description="Helical" evidence="10">
    <location>
        <begin position="79"/>
        <end position="98"/>
    </location>
</feature>
<evidence type="ECO:0000256" key="7">
    <source>
        <dbReference type="ARBA" id="ARBA00022989"/>
    </source>
</evidence>
<evidence type="ECO:0000256" key="4">
    <source>
        <dbReference type="ARBA" id="ARBA00011276"/>
    </source>
</evidence>